<keyword evidence="2" id="KW-0677">Repeat</keyword>
<dbReference type="SMART" id="SM00054">
    <property type="entry name" value="EFh"/>
    <property type="match status" value="3"/>
</dbReference>
<reference evidence="5" key="1">
    <citation type="submission" date="2022-11" db="EMBL/GenBank/DDBJ databases">
        <authorList>
            <person name="Hyden B.L."/>
            <person name="Feng K."/>
            <person name="Yates T."/>
            <person name="Jawdy S."/>
            <person name="Smart L.B."/>
            <person name="Muchero W."/>
        </authorList>
    </citation>
    <scope>NUCLEOTIDE SEQUENCE</scope>
    <source>
        <tissue evidence="5">Shoot tip</tissue>
    </source>
</reference>
<dbReference type="EMBL" id="JAPFFK010000012">
    <property type="protein sequence ID" value="KAJ6731892.1"/>
    <property type="molecule type" value="Genomic_DNA"/>
</dbReference>
<name>A0A9Q0ZEX7_SALPP</name>
<evidence type="ECO:0000313" key="5">
    <source>
        <dbReference type="EMBL" id="KAJ6731892.1"/>
    </source>
</evidence>
<feature type="domain" description="EF-hand" evidence="4">
    <location>
        <begin position="140"/>
        <end position="175"/>
    </location>
</feature>
<reference evidence="5" key="2">
    <citation type="journal article" date="2023" name="Int. J. Mol. Sci.">
        <title>De Novo Assembly and Annotation of 11 Diverse Shrub Willow (Salix) Genomes Reveals Novel Gene Organization in Sex-Linked Regions.</title>
        <authorList>
            <person name="Hyden B."/>
            <person name="Feng K."/>
            <person name="Yates T.B."/>
            <person name="Jawdy S."/>
            <person name="Cereghino C."/>
            <person name="Smart L.B."/>
            <person name="Muchero W."/>
        </authorList>
    </citation>
    <scope>NUCLEOTIDE SEQUENCE</scope>
    <source>
        <tissue evidence="5">Shoot tip</tissue>
    </source>
</reference>
<dbReference type="AlphaFoldDB" id="A0A9Q0ZEX7"/>
<dbReference type="PANTHER" id="PTHR10891">
    <property type="entry name" value="EF-HAND CALCIUM-BINDING DOMAIN CONTAINING PROTEIN"/>
    <property type="match status" value="1"/>
</dbReference>
<dbReference type="InterPro" id="IPR011992">
    <property type="entry name" value="EF-hand-dom_pair"/>
</dbReference>
<accession>A0A9Q0ZEX7</accession>
<comment type="caution">
    <text evidence="5">The sequence shown here is derived from an EMBL/GenBank/DDBJ whole genome shotgun (WGS) entry which is preliminary data.</text>
</comment>
<keyword evidence="6" id="KW-1185">Reference proteome</keyword>
<dbReference type="Pfam" id="PF13202">
    <property type="entry name" value="EF-hand_5"/>
    <property type="match status" value="1"/>
</dbReference>
<dbReference type="SUPFAM" id="SSF47473">
    <property type="entry name" value="EF-hand"/>
    <property type="match status" value="1"/>
</dbReference>
<dbReference type="OrthoDB" id="26525at2759"/>
<dbReference type="Proteomes" id="UP001151532">
    <property type="component" value="Chromosome 18"/>
</dbReference>
<dbReference type="InterPro" id="IPR002048">
    <property type="entry name" value="EF_hand_dom"/>
</dbReference>
<feature type="domain" description="EF-hand" evidence="4">
    <location>
        <begin position="54"/>
        <end position="89"/>
    </location>
</feature>
<evidence type="ECO:0000259" key="4">
    <source>
        <dbReference type="PROSITE" id="PS50222"/>
    </source>
</evidence>
<feature type="domain" description="EF-hand" evidence="4">
    <location>
        <begin position="90"/>
        <end position="125"/>
    </location>
</feature>
<dbReference type="GO" id="GO:0005509">
    <property type="term" value="F:calcium ion binding"/>
    <property type="evidence" value="ECO:0007669"/>
    <property type="project" value="InterPro"/>
</dbReference>
<evidence type="ECO:0000313" key="6">
    <source>
        <dbReference type="Proteomes" id="UP001151532"/>
    </source>
</evidence>
<gene>
    <name evidence="5" type="ORF">OIU79_003090</name>
</gene>
<organism evidence="5 6">
    <name type="scientific">Salix purpurea</name>
    <name type="common">Purple osier willow</name>
    <dbReference type="NCBI Taxonomy" id="77065"/>
    <lineage>
        <taxon>Eukaryota</taxon>
        <taxon>Viridiplantae</taxon>
        <taxon>Streptophyta</taxon>
        <taxon>Embryophyta</taxon>
        <taxon>Tracheophyta</taxon>
        <taxon>Spermatophyta</taxon>
        <taxon>Magnoliopsida</taxon>
        <taxon>eudicotyledons</taxon>
        <taxon>Gunneridae</taxon>
        <taxon>Pentapetalae</taxon>
        <taxon>rosids</taxon>
        <taxon>fabids</taxon>
        <taxon>Malpighiales</taxon>
        <taxon>Salicaceae</taxon>
        <taxon>Saliceae</taxon>
        <taxon>Salix</taxon>
    </lineage>
</organism>
<sequence length="190" mass="20887">MSTSTYPPRNCLHGSNLLPLKTLQEPSLLKSQTKERSVASTSNSTSNVCSSPAYDKAELKSVFATFDKNGDGFITKQELTQSFKNIRIFMTEKEVEEMVVKVDSNGDGLIDFEEFCILCKVVGIQDHQGGDDEKEGEGDGGEGDLKDAFDVFDRDKDGVISVEELGLVLVFFRVKGRWNSGGLQGDDQES</sequence>
<keyword evidence="3" id="KW-0106">Calcium</keyword>
<keyword evidence="1" id="KW-0479">Metal-binding</keyword>
<dbReference type="CDD" id="cd00051">
    <property type="entry name" value="EFh"/>
    <property type="match status" value="1"/>
</dbReference>
<evidence type="ECO:0000256" key="2">
    <source>
        <dbReference type="ARBA" id="ARBA00022737"/>
    </source>
</evidence>
<evidence type="ECO:0000256" key="3">
    <source>
        <dbReference type="ARBA" id="ARBA00022837"/>
    </source>
</evidence>
<proteinExistence type="predicted"/>
<dbReference type="InterPro" id="IPR039647">
    <property type="entry name" value="EF_hand_pair_protein_CML-like"/>
</dbReference>
<evidence type="ECO:0000256" key="1">
    <source>
        <dbReference type="ARBA" id="ARBA00022723"/>
    </source>
</evidence>
<dbReference type="FunFam" id="1.10.238.10:FF:000001">
    <property type="entry name" value="Calmodulin 1"/>
    <property type="match status" value="1"/>
</dbReference>
<protein>
    <recommendedName>
        <fullName evidence="4">EF-hand domain-containing protein</fullName>
    </recommendedName>
</protein>
<dbReference type="Gene3D" id="1.10.238.10">
    <property type="entry name" value="EF-hand"/>
    <property type="match status" value="2"/>
</dbReference>
<dbReference type="PROSITE" id="PS50222">
    <property type="entry name" value="EF_HAND_2"/>
    <property type="match status" value="3"/>
</dbReference>
<dbReference type="Pfam" id="PF13499">
    <property type="entry name" value="EF-hand_7"/>
    <property type="match status" value="1"/>
</dbReference>
<dbReference type="PROSITE" id="PS00018">
    <property type="entry name" value="EF_HAND_1"/>
    <property type="match status" value="3"/>
</dbReference>
<dbReference type="InterPro" id="IPR018247">
    <property type="entry name" value="EF_Hand_1_Ca_BS"/>
</dbReference>